<sequence>MRKKAGDLAITALSWATGSQPVAEGLLV</sequence>
<dbReference type="EMBL" id="CAAE01015119">
    <property type="protein sequence ID" value="CAG12915.1"/>
    <property type="molecule type" value="Genomic_DNA"/>
</dbReference>
<gene>
    <name evidence="1" type="ORF">GSTENG00035394001</name>
</gene>
<dbReference type="KEGG" id="tng:GSTEN00035394G001"/>
<name>Q4RFB7_TETNG</name>
<comment type="caution">
    <text evidence="1">The sequence shown here is derived from an EMBL/GenBank/DDBJ whole genome shotgun (WGS) entry which is preliminary data.</text>
</comment>
<evidence type="ECO:0000313" key="1">
    <source>
        <dbReference type="EMBL" id="CAG12915.1"/>
    </source>
</evidence>
<protein>
    <submittedName>
        <fullName evidence="1">(spotted green pufferfish) hypothetical protein</fullName>
    </submittedName>
</protein>
<reference evidence="1" key="2">
    <citation type="submission" date="2004-02" db="EMBL/GenBank/DDBJ databases">
        <authorList>
            <consortium name="Genoscope"/>
            <consortium name="Whitehead Institute Centre for Genome Research"/>
        </authorList>
    </citation>
    <scope>NUCLEOTIDE SEQUENCE</scope>
</reference>
<accession>Q4RFB7</accession>
<reference evidence="1" key="1">
    <citation type="journal article" date="2004" name="Nature">
        <title>Genome duplication in the teleost fish Tetraodon nigroviridis reveals the early vertebrate proto-karyotype.</title>
        <authorList>
            <person name="Jaillon O."/>
            <person name="Aury J.-M."/>
            <person name="Brunet F."/>
            <person name="Petit J.-L."/>
            <person name="Stange-Thomann N."/>
            <person name="Mauceli E."/>
            <person name="Bouneau L."/>
            <person name="Fischer C."/>
            <person name="Ozouf-Costaz C."/>
            <person name="Bernot A."/>
            <person name="Nicaud S."/>
            <person name="Jaffe D."/>
            <person name="Fisher S."/>
            <person name="Lutfalla G."/>
            <person name="Dossat C."/>
            <person name="Segurens B."/>
            <person name="Dasilva C."/>
            <person name="Salanoubat M."/>
            <person name="Levy M."/>
            <person name="Boudet N."/>
            <person name="Castellano S."/>
            <person name="Anthouard V."/>
            <person name="Jubin C."/>
            <person name="Castelli V."/>
            <person name="Katinka M."/>
            <person name="Vacherie B."/>
            <person name="Biemont C."/>
            <person name="Skalli Z."/>
            <person name="Cattolico L."/>
            <person name="Poulain J."/>
            <person name="De Berardinis V."/>
            <person name="Cruaud C."/>
            <person name="Duprat S."/>
            <person name="Brottier P."/>
            <person name="Coutanceau J.-P."/>
            <person name="Gouzy J."/>
            <person name="Parra G."/>
            <person name="Lardier G."/>
            <person name="Chapple C."/>
            <person name="McKernan K.J."/>
            <person name="McEwan P."/>
            <person name="Bosak S."/>
            <person name="Kellis M."/>
            <person name="Volff J.-N."/>
            <person name="Guigo R."/>
            <person name="Zody M.C."/>
            <person name="Mesirov J."/>
            <person name="Lindblad-Toh K."/>
            <person name="Birren B."/>
            <person name="Nusbaum C."/>
            <person name="Kahn D."/>
            <person name="Robinson-Rechavi M."/>
            <person name="Laudet V."/>
            <person name="Schachter V."/>
            <person name="Quetier F."/>
            <person name="Saurin W."/>
            <person name="Scarpelli C."/>
            <person name="Wincker P."/>
            <person name="Lander E.S."/>
            <person name="Weissenbach J."/>
            <person name="Roest Crollius H."/>
        </authorList>
    </citation>
    <scope>NUCLEOTIDE SEQUENCE [LARGE SCALE GENOMIC DNA]</scope>
</reference>
<dbReference type="AlphaFoldDB" id="Q4RFB7"/>
<organism evidence="1">
    <name type="scientific">Tetraodon nigroviridis</name>
    <name type="common">Spotted green pufferfish</name>
    <name type="synonym">Chelonodon nigroviridis</name>
    <dbReference type="NCBI Taxonomy" id="99883"/>
    <lineage>
        <taxon>Eukaryota</taxon>
        <taxon>Metazoa</taxon>
        <taxon>Chordata</taxon>
        <taxon>Craniata</taxon>
        <taxon>Vertebrata</taxon>
        <taxon>Euteleostomi</taxon>
        <taxon>Actinopterygii</taxon>
        <taxon>Neopterygii</taxon>
        <taxon>Teleostei</taxon>
        <taxon>Neoteleostei</taxon>
        <taxon>Acanthomorphata</taxon>
        <taxon>Eupercaria</taxon>
        <taxon>Tetraodontiformes</taxon>
        <taxon>Tetradontoidea</taxon>
        <taxon>Tetraodontidae</taxon>
        <taxon>Tetraodon</taxon>
    </lineage>
</organism>
<proteinExistence type="predicted"/>